<dbReference type="Gene3D" id="1.25.40.10">
    <property type="entry name" value="Tetratricopeptide repeat domain"/>
    <property type="match status" value="1"/>
</dbReference>
<evidence type="ECO:0000256" key="1">
    <source>
        <dbReference type="PROSITE-ProRule" id="PRU00339"/>
    </source>
</evidence>
<evidence type="ECO:0000313" key="4">
    <source>
        <dbReference type="Proteomes" id="UP001634394"/>
    </source>
</evidence>
<dbReference type="SUPFAM" id="SSF48452">
    <property type="entry name" value="TPR-like"/>
    <property type="match status" value="1"/>
</dbReference>
<feature type="repeat" description="TPR" evidence="1">
    <location>
        <begin position="675"/>
        <end position="708"/>
    </location>
</feature>
<feature type="domain" description="Mab-21-like HhH/H2TH-like" evidence="2">
    <location>
        <begin position="283"/>
        <end position="374"/>
    </location>
</feature>
<gene>
    <name evidence="3" type="ORF">ACJMK2_022721</name>
</gene>
<evidence type="ECO:0000259" key="2">
    <source>
        <dbReference type="Pfam" id="PF20266"/>
    </source>
</evidence>
<dbReference type="InterPro" id="IPR011990">
    <property type="entry name" value="TPR-like_helical_dom_sf"/>
</dbReference>
<dbReference type="EMBL" id="JBJQND010000018">
    <property type="protein sequence ID" value="KAL3837357.1"/>
    <property type="molecule type" value="Genomic_DNA"/>
</dbReference>
<dbReference type="SMART" id="SM00028">
    <property type="entry name" value="TPR"/>
    <property type="match status" value="1"/>
</dbReference>
<proteinExistence type="predicted"/>
<name>A0ABD3TKQ9_SINWO</name>
<dbReference type="AlphaFoldDB" id="A0ABD3TKQ9"/>
<dbReference type="InterPro" id="IPR024810">
    <property type="entry name" value="MAB21L/cGLR"/>
</dbReference>
<sequence length="727" mass="83015">MLQLSVASRIHYLSMAGCEPLKRFSEQLSRVLGLDSVSQTGLRTLRSWSYILEIIHKYLHGQAMLCTGSLFEGSEIKGSDVDHMRIMHGITAVKGIKELDVHSGYVFLLETFDVRPGYTKLVLMKKDQVSDVPEEMKETIRKSVEESLSQAENNESYLSSEKYRCFYLSLMKDTDKYSSLGTTHPDIYGHGPCATTLYNNDIESDIAFAIKCVNWPLDAEEWIERKREKSWPSEEMVEAIRTMPCFILPVGDPESTTKHLEWRFAFVPAERELIWSFNDSQIQCYILLKCLKKKYLNHIVRDELSTFCLKTIVFWISEEEGLSTFTPPKLVDCIRRCLIRLQESISSRFLPHYFLRKRNLLFAKFEDEERKKITMCKISEIIESLIPFIMECNVEGLSSVEKYFRLWPLSGKDLLSFMDTNQKLVPDNPSFFSEIVTVQKLFCSRDTKMPIVHLPTSLQALLDTIKALDELPTDIDRYLIESTKSFLGVRAGMTILADICASTNESMKAVLISYANMFFKDGVITDELCGHLYIATFLFISGHIEEANTSLSETFSRKRVVFYAANTGKSSCISTMTGNEMESIEHYFKITKSSFSSDMIFTSTDVSCVPPGLQYECALLGNNMNWNFCLIHPVVYAQYLHFEITHALKNSTELEEALTHLSNAVMNVKGYFEEHRALNLLGVCYSKSGRLRNAIECFVRSLEKTPTTGNAASYHLCVIIYSLLANN</sequence>
<comment type="caution">
    <text evidence="3">The sequence shown here is derived from an EMBL/GenBank/DDBJ whole genome shotgun (WGS) entry which is preliminary data.</text>
</comment>
<dbReference type="Proteomes" id="UP001634394">
    <property type="component" value="Unassembled WGS sequence"/>
</dbReference>
<reference evidence="3 4" key="1">
    <citation type="submission" date="2024-11" db="EMBL/GenBank/DDBJ databases">
        <title>Chromosome-level genome assembly of the freshwater bivalve Anodonta woodiana.</title>
        <authorList>
            <person name="Chen X."/>
        </authorList>
    </citation>
    <scope>NUCLEOTIDE SEQUENCE [LARGE SCALE GENOMIC DNA]</scope>
    <source>
        <strain evidence="3">MN2024</strain>
        <tissue evidence="3">Gills</tissue>
    </source>
</reference>
<dbReference type="Gene3D" id="1.10.1410.40">
    <property type="match status" value="1"/>
</dbReference>
<evidence type="ECO:0000313" key="3">
    <source>
        <dbReference type="EMBL" id="KAL3837357.1"/>
    </source>
</evidence>
<dbReference type="InterPro" id="IPR019734">
    <property type="entry name" value="TPR_rpt"/>
</dbReference>
<keyword evidence="1" id="KW-0802">TPR repeat</keyword>
<dbReference type="PANTHER" id="PTHR10656">
    <property type="entry name" value="CELL FATE DETERMINING PROTEIN MAB21-RELATED"/>
    <property type="match status" value="1"/>
</dbReference>
<dbReference type="Pfam" id="PF20266">
    <property type="entry name" value="Mab-21_C"/>
    <property type="match status" value="1"/>
</dbReference>
<protein>
    <recommendedName>
        <fullName evidence="2">Mab-21-like HhH/H2TH-like domain-containing protein</fullName>
    </recommendedName>
</protein>
<dbReference type="InterPro" id="IPR046906">
    <property type="entry name" value="Mab-21_HhH/H2TH-like"/>
</dbReference>
<organism evidence="3 4">
    <name type="scientific">Sinanodonta woodiana</name>
    <name type="common">Chinese pond mussel</name>
    <name type="synonym">Anodonta woodiana</name>
    <dbReference type="NCBI Taxonomy" id="1069815"/>
    <lineage>
        <taxon>Eukaryota</taxon>
        <taxon>Metazoa</taxon>
        <taxon>Spiralia</taxon>
        <taxon>Lophotrochozoa</taxon>
        <taxon>Mollusca</taxon>
        <taxon>Bivalvia</taxon>
        <taxon>Autobranchia</taxon>
        <taxon>Heteroconchia</taxon>
        <taxon>Palaeoheterodonta</taxon>
        <taxon>Unionida</taxon>
        <taxon>Unionoidea</taxon>
        <taxon>Unionidae</taxon>
        <taxon>Unioninae</taxon>
        <taxon>Sinanodonta</taxon>
    </lineage>
</organism>
<accession>A0ABD3TKQ9</accession>
<keyword evidence="4" id="KW-1185">Reference proteome</keyword>
<dbReference type="SMART" id="SM01265">
    <property type="entry name" value="Mab-21"/>
    <property type="match status" value="1"/>
</dbReference>
<dbReference type="PANTHER" id="PTHR10656:SF69">
    <property type="entry name" value="MAB-21-LIKE HHH_H2TH-LIKE DOMAIN-CONTAINING PROTEIN"/>
    <property type="match status" value="1"/>
</dbReference>
<dbReference type="PROSITE" id="PS50005">
    <property type="entry name" value="TPR"/>
    <property type="match status" value="1"/>
</dbReference>